<dbReference type="PANTHER" id="PTHR19879">
    <property type="entry name" value="TRANSCRIPTION INITIATION FACTOR TFIID"/>
    <property type="match status" value="1"/>
</dbReference>
<name>A0A809R7P2_9BACT</name>
<gene>
    <name evidence="4" type="ORF">NPRO_11450</name>
</gene>
<accession>A0A809R7P2</accession>
<feature type="repeat" description="WD" evidence="3">
    <location>
        <begin position="91"/>
        <end position="125"/>
    </location>
</feature>
<dbReference type="AlphaFoldDB" id="A0A809R7P2"/>
<dbReference type="PROSITE" id="PS50082">
    <property type="entry name" value="WD_REPEATS_2"/>
    <property type="match status" value="4"/>
</dbReference>
<dbReference type="SMART" id="SM00320">
    <property type="entry name" value="WD40"/>
    <property type="match status" value="5"/>
</dbReference>
<dbReference type="KEGG" id="npy:NPRO_11450"/>
<dbReference type="InterPro" id="IPR001680">
    <property type="entry name" value="WD40_rpt"/>
</dbReference>
<dbReference type="Pfam" id="PF00400">
    <property type="entry name" value="WD40"/>
    <property type="match status" value="4"/>
</dbReference>
<keyword evidence="1 3" id="KW-0853">WD repeat</keyword>
<evidence type="ECO:0000256" key="3">
    <source>
        <dbReference type="PROSITE-ProRule" id="PRU00221"/>
    </source>
</evidence>
<dbReference type="InterPro" id="IPR019775">
    <property type="entry name" value="WD40_repeat_CS"/>
</dbReference>
<dbReference type="PROSITE" id="PS50294">
    <property type="entry name" value="WD_REPEATS_REGION"/>
    <property type="match status" value="1"/>
</dbReference>
<evidence type="ECO:0000256" key="1">
    <source>
        <dbReference type="ARBA" id="ARBA00022574"/>
    </source>
</evidence>
<protein>
    <recommendedName>
        <fullName evidence="6">WD40 repeat domain-containing protein</fullName>
    </recommendedName>
</protein>
<dbReference type="SUPFAM" id="SSF50978">
    <property type="entry name" value="WD40 repeat-like"/>
    <property type="match status" value="1"/>
</dbReference>
<sequence>MTIPFLIVCSTLVTASPQGDALQFEPWTRVHTKSISSVDFGSDFNRPLRGDASFLVSGSQDGSAIIWDIVGKKVRHKLVHIADEPAARLIVNRVRVEPTGRRIAVAGSNGQVSVWDARTGVRLKTLEGFTGRVSDVDWSGEGAKLAACDDDGKVIVWNTETWSKVRELMGDPGDQVLSSLSLSPDGAVVAFASRGNKLYLRHVETGAKIATLTDIYEEPKAMRFSPDGKWIALAEAELLVLRSAVNGRSVRQLKGHAGTIRGIDWSRDSERLFTGGNSGEVFEWNVRTSAVLARGKVSQSVNDIALCFVGGVERLAIAKPSGIVEFQKSP</sequence>
<organism evidence="4 5">
    <name type="scientific">Candidatus Nitrosymbiomonas proteolyticus</name>
    <dbReference type="NCBI Taxonomy" id="2608984"/>
    <lineage>
        <taxon>Bacteria</taxon>
        <taxon>Bacillati</taxon>
        <taxon>Armatimonadota</taxon>
        <taxon>Armatimonadota incertae sedis</taxon>
        <taxon>Candidatus Nitrosymbiomonas</taxon>
    </lineage>
</organism>
<evidence type="ECO:0000256" key="2">
    <source>
        <dbReference type="ARBA" id="ARBA00022737"/>
    </source>
</evidence>
<feature type="repeat" description="WD" evidence="3">
    <location>
        <begin position="126"/>
        <end position="167"/>
    </location>
</feature>
<keyword evidence="2" id="KW-0677">Repeat</keyword>
<proteinExistence type="predicted"/>
<feature type="repeat" description="WD" evidence="3">
    <location>
        <begin position="28"/>
        <end position="69"/>
    </location>
</feature>
<dbReference type="InterPro" id="IPR015943">
    <property type="entry name" value="WD40/YVTN_repeat-like_dom_sf"/>
</dbReference>
<dbReference type="PANTHER" id="PTHR19879:SF9">
    <property type="entry name" value="TRANSCRIPTION INITIATION FACTOR TFIID SUBUNIT 5"/>
    <property type="match status" value="1"/>
</dbReference>
<dbReference type="InterPro" id="IPR036322">
    <property type="entry name" value="WD40_repeat_dom_sf"/>
</dbReference>
<dbReference type="PROSITE" id="PS00678">
    <property type="entry name" value="WD_REPEATS_1"/>
    <property type="match status" value="2"/>
</dbReference>
<feature type="repeat" description="WD" evidence="3">
    <location>
        <begin position="253"/>
        <end position="294"/>
    </location>
</feature>
<dbReference type="Proteomes" id="UP000662873">
    <property type="component" value="Chromosome"/>
</dbReference>
<dbReference type="EMBL" id="AP021858">
    <property type="protein sequence ID" value="BBO23550.1"/>
    <property type="molecule type" value="Genomic_DNA"/>
</dbReference>
<evidence type="ECO:0008006" key="6">
    <source>
        <dbReference type="Google" id="ProtNLM"/>
    </source>
</evidence>
<evidence type="ECO:0000313" key="5">
    <source>
        <dbReference type="Proteomes" id="UP000662873"/>
    </source>
</evidence>
<evidence type="ECO:0000313" key="4">
    <source>
        <dbReference type="EMBL" id="BBO23550.1"/>
    </source>
</evidence>
<reference evidence="4" key="1">
    <citation type="journal article" name="DNA Res.">
        <title>The physiological potential of anammox bacteria as revealed by their core genome structure.</title>
        <authorList>
            <person name="Okubo T."/>
            <person name="Toyoda A."/>
            <person name="Fukuhara K."/>
            <person name="Uchiyama I."/>
            <person name="Harigaya Y."/>
            <person name="Kuroiwa M."/>
            <person name="Suzuki T."/>
            <person name="Murakami Y."/>
            <person name="Suwa Y."/>
            <person name="Takami H."/>
        </authorList>
    </citation>
    <scope>NUCLEOTIDE SEQUENCE</scope>
    <source>
        <strain evidence="4">317325-2</strain>
    </source>
</reference>
<dbReference type="Gene3D" id="2.130.10.10">
    <property type="entry name" value="YVTN repeat-like/Quinoprotein amine dehydrogenase"/>
    <property type="match status" value="2"/>
</dbReference>